<organism evidence="2 3">
    <name type="scientific">Araneus ventricosus</name>
    <name type="common">Orbweaver spider</name>
    <name type="synonym">Epeira ventricosa</name>
    <dbReference type="NCBI Taxonomy" id="182803"/>
    <lineage>
        <taxon>Eukaryota</taxon>
        <taxon>Metazoa</taxon>
        <taxon>Ecdysozoa</taxon>
        <taxon>Arthropoda</taxon>
        <taxon>Chelicerata</taxon>
        <taxon>Arachnida</taxon>
        <taxon>Araneae</taxon>
        <taxon>Araneomorphae</taxon>
        <taxon>Entelegynae</taxon>
        <taxon>Araneoidea</taxon>
        <taxon>Araneidae</taxon>
        <taxon>Araneus</taxon>
    </lineage>
</organism>
<evidence type="ECO:0000313" key="3">
    <source>
        <dbReference type="Proteomes" id="UP000499080"/>
    </source>
</evidence>
<accession>A0A4Y2QB86</accession>
<name>A0A4Y2QB86_ARAVE</name>
<dbReference type="EMBL" id="BGPR01137825">
    <property type="protein sequence ID" value="GBN60839.1"/>
    <property type="molecule type" value="Genomic_DNA"/>
</dbReference>
<gene>
    <name evidence="2" type="ORF">AVEN_202162_1</name>
</gene>
<evidence type="ECO:0000256" key="1">
    <source>
        <dbReference type="SAM" id="MobiDB-lite"/>
    </source>
</evidence>
<dbReference type="Proteomes" id="UP000499080">
    <property type="component" value="Unassembled WGS sequence"/>
</dbReference>
<feature type="region of interest" description="Disordered" evidence="1">
    <location>
        <begin position="1"/>
        <end position="20"/>
    </location>
</feature>
<proteinExistence type="predicted"/>
<dbReference type="AlphaFoldDB" id="A0A4Y2QB86"/>
<comment type="caution">
    <text evidence="2">The sequence shown here is derived from an EMBL/GenBank/DDBJ whole genome shotgun (WGS) entry which is preliminary data.</text>
</comment>
<evidence type="ECO:0000313" key="2">
    <source>
        <dbReference type="EMBL" id="GBN60839.1"/>
    </source>
</evidence>
<feature type="region of interest" description="Disordered" evidence="1">
    <location>
        <begin position="58"/>
        <end position="88"/>
    </location>
</feature>
<protein>
    <submittedName>
        <fullName evidence="2">Uncharacterized protein</fullName>
    </submittedName>
</protein>
<keyword evidence="3" id="KW-1185">Reference proteome</keyword>
<sequence length="88" mass="10221">MKLPPQRNTFNLNQSPYSSTRKPIQFQSSVLSIFETKNKKLKLGEVHAKIFENPKRMDCCPKQQRNHQQREPSRLIPIPVTFNPTGNS</sequence>
<reference evidence="2 3" key="1">
    <citation type="journal article" date="2019" name="Sci. Rep.">
        <title>Orb-weaving spider Araneus ventricosus genome elucidates the spidroin gene catalogue.</title>
        <authorList>
            <person name="Kono N."/>
            <person name="Nakamura H."/>
            <person name="Ohtoshi R."/>
            <person name="Moran D.A.P."/>
            <person name="Shinohara A."/>
            <person name="Yoshida Y."/>
            <person name="Fujiwara M."/>
            <person name="Mori M."/>
            <person name="Tomita M."/>
            <person name="Arakawa K."/>
        </authorList>
    </citation>
    <scope>NUCLEOTIDE SEQUENCE [LARGE SCALE GENOMIC DNA]</scope>
</reference>